<dbReference type="OrthoDB" id="2243719at2"/>
<comment type="caution">
    <text evidence="4">The sequence shown here is derived from an EMBL/GenBank/DDBJ whole genome shotgun (WGS) entry which is preliminary data.</text>
</comment>
<keyword evidence="1" id="KW-0378">Hydrolase</keyword>
<feature type="transmembrane region" description="Helical" evidence="3">
    <location>
        <begin position="12"/>
        <end position="29"/>
    </location>
</feature>
<dbReference type="Proteomes" id="UP000288028">
    <property type="component" value="Unassembled WGS sequence"/>
</dbReference>
<dbReference type="NCBIfam" id="TIGR01076">
    <property type="entry name" value="sortase_fam"/>
    <property type="match status" value="1"/>
</dbReference>
<gene>
    <name evidence="4" type="ORF">CBF28_13765</name>
</gene>
<organism evidence="4 5">
    <name type="scientific">Vagococcus carniphilus</name>
    <dbReference type="NCBI Taxonomy" id="218144"/>
    <lineage>
        <taxon>Bacteria</taxon>
        <taxon>Bacillati</taxon>
        <taxon>Bacillota</taxon>
        <taxon>Bacilli</taxon>
        <taxon>Lactobacillales</taxon>
        <taxon>Enterococcaceae</taxon>
        <taxon>Vagococcus</taxon>
    </lineage>
</organism>
<evidence type="ECO:0000256" key="2">
    <source>
        <dbReference type="PIRSR" id="PIRSR605754-1"/>
    </source>
</evidence>
<protein>
    <recommendedName>
        <fullName evidence="6">Sortase</fullName>
    </recommendedName>
</protein>
<evidence type="ECO:0000256" key="1">
    <source>
        <dbReference type="ARBA" id="ARBA00022801"/>
    </source>
</evidence>
<dbReference type="Pfam" id="PF04203">
    <property type="entry name" value="Sortase"/>
    <property type="match status" value="1"/>
</dbReference>
<dbReference type="InterPro" id="IPR005754">
    <property type="entry name" value="Sortase"/>
</dbReference>
<reference evidence="4 5" key="1">
    <citation type="submission" date="2017-05" db="EMBL/GenBank/DDBJ databases">
        <title>Vagococcus spp. assemblies.</title>
        <authorList>
            <person name="Gulvik C.A."/>
        </authorList>
    </citation>
    <scope>NUCLEOTIDE SEQUENCE [LARGE SCALE GENOMIC DNA]</scope>
    <source>
        <strain evidence="4 5">SS1714</strain>
    </source>
</reference>
<keyword evidence="3" id="KW-0812">Transmembrane</keyword>
<sequence>MIEKNRLTKTKLILITLSLLGIVFSLIFFKKETLQIRDRKIPVIEALEKSETIQEKQKKKIEPVYELVGGLSIPKINKQIKLYEEAIEPYISMGAGYEIPDRIMGKDNVVLAGHDYPELFENLVQLEMGDKMFVLENNQVFIFEVNSIFKAEEDNVHDLKQIRENQKEPMLTVYTCFGGQNTPIRTVVQGVLKEEVSIEHSDKRIQQLFTTEHY</sequence>
<dbReference type="EMBL" id="NGKB01000018">
    <property type="protein sequence ID" value="RSU10380.1"/>
    <property type="molecule type" value="Genomic_DNA"/>
</dbReference>
<dbReference type="AlphaFoldDB" id="A0A430AQH0"/>
<dbReference type="GO" id="GO:0016787">
    <property type="term" value="F:hydrolase activity"/>
    <property type="evidence" value="ECO:0007669"/>
    <property type="project" value="UniProtKB-KW"/>
</dbReference>
<dbReference type="Gene3D" id="2.40.260.10">
    <property type="entry name" value="Sortase"/>
    <property type="match status" value="1"/>
</dbReference>
<keyword evidence="5" id="KW-1185">Reference proteome</keyword>
<evidence type="ECO:0000313" key="4">
    <source>
        <dbReference type="EMBL" id="RSU10380.1"/>
    </source>
</evidence>
<proteinExistence type="predicted"/>
<keyword evidence="3" id="KW-1133">Transmembrane helix</keyword>
<dbReference type="SUPFAM" id="SSF63817">
    <property type="entry name" value="Sortase"/>
    <property type="match status" value="1"/>
</dbReference>
<keyword evidence="3" id="KW-0472">Membrane</keyword>
<accession>A0A430AQH0</accession>
<evidence type="ECO:0000313" key="5">
    <source>
        <dbReference type="Proteomes" id="UP000288028"/>
    </source>
</evidence>
<evidence type="ECO:0000256" key="3">
    <source>
        <dbReference type="SAM" id="Phobius"/>
    </source>
</evidence>
<feature type="active site" description="Acyl-thioester intermediate" evidence="2">
    <location>
        <position position="176"/>
    </location>
</feature>
<dbReference type="InterPro" id="IPR023365">
    <property type="entry name" value="Sortase_dom-sf"/>
</dbReference>
<evidence type="ECO:0008006" key="6">
    <source>
        <dbReference type="Google" id="ProtNLM"/>
    </source>
</evidence>
<feature type="active site" description="Proton donor/acceptor" evidence="2">
    <location>
        <position position="114"/>
    </location>
</feature>
<name>A0A430AQH0_9ENTE</name>